<feature type="domain" description="Dicarboxylate carrier MatC N-terminal" evidence="2">
    <location>
        <begin position="1"/>
        <end position="149"/>
    </location>
</feature>
<organism evidence="3 4">
    <name type="scientific">Rhizobium leguminosarum</name>
    <dbReference type="NCBI Taxonomy" id="384"/>
    <lineage>
        <taxon>Bacteria</taxon>
        <taxon>Pseudomonadati</taxon>
        <taxon>Pseudomonadota</taxon>
        <taxon>Alphaproteobacteria</taxon>
        <taxon>Hyphomicrobiales</taxon>
        <taxon>Rhizobiaceae</taxon>
        <taxon>Rhizobium/Agrobacterium group</taxon>
        <taxon>Rhizobium</taxon>
    </lineage>
</organism>
<dbReference type="Pfam" id="PF07158">
    <property type="entry name" value="MatC_N"/>
    <property type="match status" value="1"/>
</dbReference>
<evidence type="ECO:0000259" key="2">
    <source>
        <dbReference type="Pfam" id="PF07158"/>
    </source>
</evidence>
<feature type="transmembrane region" description="Helical" evidence="1">
    <location>
        <begin position="6"/>
        <end position="36"/>
    </location>
</feature>
<dbReference type="InterPro" id="IPR009827">
    <property type="entry name" value="MatC_N"/>
</dbReference>
<gene>
    <name evidence="3" type="ORF">GGI64_002289</name>
</gene>
<evidence type="ECO:0000256" key="1">
    <source>
        <dbReference type="SAM" id="Phobius"/>
    </source>
</evidence>
<feature type="transmembrane region" description="Helical" evidence="1">
    <location>
        <begin position="424"/>
        <end position="445"/>
    </location>
</feature>
<dbReference type="Proteomes" id="UP000535276">
    <property type="component" value="Unassembled WGS sequence"/>
</dbReference>
<dbReference type="PANTHER" id="PTHR42826">
    <property type="entry name" value="DICARBOXYLATE TRANSPORTER 2.1, CHLOROPLASTIC"/>
    <property type="match status" value="1"/>
</dbReference>
<keyword evidence="1" id="KW-1133">Transmembrane helix</keyword>
<protein>
    <submittedName>
        <fullName evidence="3">Na+/H+ antiporter NhaD/arsenite permease-like protein</fullName>
    </submittedName>
</protein>
<feature type="transmembrane region" description="Helical" evidence="1">
    <location>
        <begin position="374"/>
        <end position="396"/>
    </location>
</feature>
<keyword evidence="1" id="KW-0472">Membrane</keyword>
<feature type="transmembrane region" description="Helical" evidence="1">
    <location>
        <begin position="260"/>
        <end position="291"/>
    </location>
</feature>
<comment type="caution">
    <text evidence="3">The sequence shown here is derived from an EMBL/GenBank/DDBJ whole genome shotgun (WGS) entry which is preliminary data.</text>
</comment>
<accession>A0A7Z0DXM7</accession>
<dbReference type="InterPro" id="IPR030676">
    <property type="entry name" value="CitT-rel"/>
</dbReference>
<keyword evidence="1" id="KW-0812">Transmembrane</keyword>
<dbReference type="EMBL" id="JACBZV010000003">
    <property type="protein sequence ID" value="NYJ11238.1"/>
    <property type="molecule type" value="Genomic_DNA"/>
</dbReference>
<proteinExistence type="predicted"/>
<feature type="transmembrane region" description="Helical" evidence="1">
    <location>
        <begin position="176"/>
        <end position="195"/>
    </location>
</feature>
<name>A0A7Z0DXM7_RHILE</name>
<feature type="transmembrane region" description="Helical" evidence="1">
    <location>
        <begin position="136"/>
        <end position="156"/>
    </location>
</feature>
<feature type="transmembrane region" description="Helical" evidence="1">
    <location>
        <begin position="96"/>
        <end position="124"/>
    </location>
</feature>
<sequence length="449" mass="46395">MGIEILAIGLLVAMFIIATIQPINMGALAFAGAFVLGSMTIGMKTTDIFAGFPSDLFLTLVAVTYLFAIAQINGTIDWLVECAVRLVRGHIGLIPWVMFLVAAVITGFGALGPAAVAILAPVALSFAIQYRIHPVMMGLMVIHGAQAGGFSPISIYGGITNQIVAKAGLPFAPTSLFLSSFFFNLAIAVLVFFVFGGAKVMRQVPASSFGPLPELHPEGVSASIRGHGGTPAKPIRDHAYGTAADTAATLRLNNERITTLIGLTALGIGALVFKFNVGLVAMTVAVALALLSPKTQKAAIDKVSWSTVLLIAGIITYVGVMEKAGTVDYVANGISSLGMPLLVALLLCFTGAIVSAFASSTALLGAIIPLAVPFLMQGHVSAIGVVAAIAISTTIVDTSPFSTNGALVVANAPDDSREQVLRQLLIYSALIALIGPIVAWLVFVVPGLV</sequence>
<evidence type="ECO:0000313" key="3">
    <source>
        <dbReference type="EMBL" id="NYJ11238.1"/>
    </source>
</evidence>
<feature type="transmembrane region" description="Helical" evidence="1">
    <location>
        <begin position="341"/>
        <end position="368"/>
    </location>
</feature>
<feature type="transmembrane region" description="Helical" evidence="1">
    <location>
        <begin position="303"/>
        <end position="320"/>
    </location>
</feature>
<reference evidence="3 4" key="1">
    <citation type="submission" date="2020-07" db="EMBL/GenBank/DDBJ databases">
        <title>Genomic Encyclopedia of Type Strains, Phase IV (KMG-V): Genome sequencing to study the core and pangenomes of soil and plant-associated prokaryotes.</title>
        <authorList>
            <person name="Whitman W."/>
        </authorList>
    </citation>
    <scope>NUCLEOTIDE SEQUENCE [LARGE SCALE GENOMIC DNA]</scope>
    <source>
        <strain evidence="3 4">SEMIA 4052</strain>
    </source>
</reference>
<dbReference type="RefSeq" id="WP_179611498.1">
    <property type="nucleotide sequence ID" value="NZ_JACBZV010000003.1"/>
</dbReference>
<evidence type="ECO:0000313" key="4">
    <source>
        <dbReference type="Proteomes" id="UP000535276"/>
    </source>
</evidence>
<feature type="transmembrane region" description="Helical" evidence="1">
    <location>
        <begin position="56"/>
        <end position="76"/>
    </location>
</feature>
<dbReference type="AlphaFoldDB" id="A0A7Z0DXM7"/>